<accession>A0A7R8YWU0</accession>
<dbReference type="GO" id="GO:0035099">
    <property type="term" value="P:hemocyte migration"/>
    <property type="evidence" value="ECO:0007669"/>
    <property type="project" value="UniProtKB-ARBA"/>
</dbReference>
<dbReference type="SUPFAM" id="SSF52540">
    <property type="entry name" value="P-loop containing nucleoside triphosphate hydrolases"/>
    <property type="match status" value="1"/>
</dbReference>
<dbReference type="GO" id="GO:0001667">
    <property type="term" value="P:ameboidal-type cell migration"/>
    <property type="evidence" value="ECO:0007669"/>
    <property type="project" value="UniProtKB-ARBA"/>
</dbReference>
<gene>
    <name evidence="3" type="ORF">HERILL_LOCUS10921</name>
</gene>
<organism evidence="3 4">
    <name type="scientific">Hermetia illucens</name>
    <name type="common">Black soldier fly</name>
    <dbReference type="NCBI Taxonomy" id="343691"/>
    <lineage>
        <taxon>Eukaryota</taxon>
        <taxon>Metazoa</taxon>
        <taxon>Ecdysozoa</taxon>
        <taxon>Arthropoda</taxon>
        <taxon>Hexapoda</taxon>
        <taxon>Insecta</taxon>
        <taxon>Pterygota</taxon>
        <taxon>Neoptera</taxon>
        <taxon>Endopterygota</taxon>
        <taxon>Diptera</taxon>
        <taxon>Brachycera</taxon>
        <taxon>Stratiomyomorpha</taxon>
        <taxon>Stratiomyidae</taxon>
        <taxon>Hermetiinae</taxon>
        <taxon>Hermetia</taxon>
    </lineage>
</organism>
<keyword evidence="2" id="KW-0342">GTP-binding</keyword>
<dbReference type="InterPro" id="IPR005225">
    <property type="entry name" value="Small_GTP-bd"/>
</dbReference>
<dbReference type="GO" id="GO:0005525">
    <property type="term" value="F:GTP binding"/>
    <property type="evidence" value="ECO:0007669"/>
    <property type="project" value="UniProtKB-KW"/>
</dbReference>
<dbReference type="GO" id="GO:0007264">
    <property type="term" value="P:small GTPase-mediated signal transduction"/>
    <property type="evidence" value="ECO:0007669"/>
    <property type="project" value="InterPro"/>
</dbReference>
<dbReference type="InParanoid" id="A0A7R8YWU0"/>
<dbReference type="PROSITE" id="PS51419">
    <property type="entry name" value="RAB"/>
    <property type="match status" value="1"/>
</dbReference>
<protein>
    <submittedName>
        <fullName evidence="3">Uncharacterized protein</fullName>
    </submittedName>
</protein>
<dbReference type="PANTHER" id="PTHR24072">
    <property type="entry name" value="RHO FAMILY GTPASE"/>
    <property type="match status" value="1"/>
</dbReference>
<dbReference type="PROSITE" id="PS51420">
    <property type="entry name" value="RHO"/>
    <property type="match status" value="1"/>
</dbReference>
<dbReference type="NCBIfam" id="TIGR00231">
    <property type="entry name" value="small_GTP"/>
    <property type="match status" value="1"/>
</dbReference>
<dbReference type="InterPro" id="IPR027417">
    <property type="entry name" value="P-loop_NTPase"/>
</dbReference>
<reference evidence="3 4" key="1">
    <citation type="submission" date="2020-11" db="EMBL/GenBank/DDBJ databases">
        <authorList>
            <person name="Wallbank WR R."/>
            <person name="Pardo Diaz C."/>
            <person name="Kozak K."/>
            <person name="Martin S."/>
            <person name="Jiggins C."/>
            <person name="Moest M."/>
            <person name="Warren A I."/>
            <person name="Generalovic N T."/>
            <person name="Byers J.R.P. K."/>
            <person name="Montejo-Kovacevich G."/>
            <person name="Yen C E."/>
        </authorList>
    </citation>
    <scope>NUCLEOTIDE SEQUENCE [LARGE SCALE GENOMIC DNA]</scope>
</reference>
<dbReference type="PRINTS" id="PR00449">
    <property type="entry name" value="RASTRNSFRMNG"/>
</dbReference>
<dbReference type="Proteomes" id="UP000594454">
    <property type="component" value="Chromosome 4"/>
</dbReference>
<dbReference type="SMART" id="SM00173">
    <property type="entry name" value="RAS"/>
    <property type="match status" value="1"/>
</dbReference>
<evidence type="ECO:0000256" key="1">
    <source>
        <dbReference type="ARBA" id="ARBA00022741"/>
    </source>
</evidence>
<dbReference type="GO" id="GO:0035006">
    <property type="term" value="P:melanization defense response"/>
    <property type="evidence" value="ECO:0007669"/>
    <property type="project" value="UniProtKB-ARBA"/>
</dbReference>
<keyword evidence="4" id="KW-1185">Reference proteome</keyword>
<dbReference type="Gene3D" id="3.40.50.300">
    <property type="entry name" value="P-loop containing nucleotide triphosphate hydrolases"/>
    <property type="match status" value="1"/>
</dbReference>
<evidence type="ECO:0000313" key="3">
    <source>
        <dbReference type="EMBL" id="CAD7088278.1"/>
    </source>
</evidence>
<sequence>MQNKVKCVVFPGRLYDTAGQEDYDRLRPIGYTGTDVFAICFSIEDRVSMFNVKQKWIPEIKHYCPNTPYILVGTKTDLRRKYKMTIPKEEGINFAKAVKAFTYVECSAKSQEGLHEVFDEAISATVRCSSIKRAKCHLL</sequence>
<dbReference type="SMART" id="SM00174">
    <property type="entry name" value="RHO"/>
    <property type="match status" value="1"/>
</dbReference>
<dbReference type="OrthoDB" id="8830751at2759"/>
<name>A0A7R8YWU0_HERIL</name>
<keyword evidence="1" id="KW-0547">Nucleotide-binding</keyword>
<dbReference type="GO" id="GO:0022412">
    <property type="term" value="P:cellular process involved in reproduction in multicellular organism"/>
    <property type="evidence" value="ECO:0007669"/>
    <property type="project" value="UniProtKB-ARBA"/>
</dbReference>
<dbReference type="InterPro" id="IPR003578">
    <property type="entry name" value="Small_GTPase_Rho"/>
</dbReference>
<dbReference type="InterPro" id="IPR001806">
    <property type="entry name" value="Small_GTPase"/>
</dbReference>
<evidence type="ECO:0000313" key="4">
    <source>
        <dbReference type="Proteomes" id="UP000594454"/>
    </source>
</evidence>
<dbReference type="CDD" id="cd00157">
    <property type="entry name" value="Rho"/>
    <property type="match status" value="1"/>
</dbReference>
<dbReference type="GO" id="GO:0003006">
    <property type="term" value="P:developmental process involved in reproduction"/>
    <property type="evidence" value="ECO:0007669"/>
    <property type="project" value="UniProtKB-ARBA"/>
</dbReference>
<dbReference type="GO" id="GO:0003924">
    <property type="term" value="F:GTPase activity"/>
    <property type="evidence" value="ECO:0007669"/>
    <property type="project" value="InterPro"/>
</dbReference>
<dbReference type="AlphaFoldDB" id="A0A7R8YWU0"/>
<dbReference type="GO" id="GO:0060429">
    <property type="term" value="P:epithelium development"/>
    <property type="evidence" value="ECO:0007669"/>
    <property type="project" value="UniProtKB-ARBA"/>
</dbReference>
<dbReference type="Pfam" id="PF00071">
    <property type="entry name" value="Ras"/>
    <property type="match status" value="1"/>
</dbReference>
<evidence type="ECO:0000256" key="2">
    <source>
        <dbReference type="ARBA" id="ARBA00023134"/>
    </source>
</evidence>
<proteinExistence type="predicted"/>
<dbReference type="EMBL" id="LR899012">
    <property type="protein sequence ID" value="CAD7088278.1"/>
    <property type="molecule type" value="Genomic_DNA"/>
</dbReference>
<dbReference type="SMART" id="SM00175">
    <property type="entry name" value="RAB"/>
    <property type="match status" value="1"/>
</dbReference>
<dbReference type="PROSITE" id="PS51421">
    <property type="entry name" value="RAS"/>
    <property type="match status" value="1"/>
</dbReference>